<proteinExistence type="predicted"/>
<dbReference type="AlphaFoldDB" id="A0A9R1CVG4"/>
<protein>
    <submittedName>
        <fullName evidence="2">dTDP-glucose 4,6-dehydratase</fullName>
    </submittedName>
</protein>
<dbReference type="GeneID" id="72468018"/>
<dbReference type="SUPFAM" id="SSF51735">
    <property type="entry name" value="NAD(P)-binding Rossmann-fold domains"/>
    <property type="match status" value="1"/>
</dbReference>
<comment type="caution">
    <text evidence="2">The sequence shown here is derived from an EMBL/GenBank/DDBJ whole genome shotgun (WGS) entry which is preliminary data.</text>
</comment>
<dbReference type="Gene3D" id="3.40.50.720">
    <property type="entry name" value="NAD(P)-binding Rossmann-like Domain"/>
    <property type="match status" value="1"/>
</dbReference>
<dbReference type="InterPro" id="IPR001509">
    <property type="entry name" value="Epimerase_deHydtase"/>
</dbReference>
<gene>
    <name evidence="2" type="ORF">PRLR5076_10880</name>
</gene>
<evidence type="ECO:0000313" key="2">
    <source>
        <dbReference type="EMBL" id="GJG58237.1"/>
    </source>
</evidence>
<dbReference type="EMBL" id="BPUB01000001">
    <property type="protein sequence ID" value="GJG58237.1"/>
    <property type="molecule type" value="Genomic_DNA"/>
</dbReference>
<evidence type="ECO:0000259" key="1">
    <source>
        <dbReference type="Pfam" id="PF01370"/>
    </source>
</evidence>
<keyword evidence="3" id="KW-1185">Reference proteome</keyword>
<dbReference type="InterPro" id="IPR050177">
    <property type="entry name" value="Lipid_A_modif_metabolic_enz"/>
</dbReference>
<accession>A0A9R1CVG4</accession>
<dbReference type="PANTHER" id="PTHR43245">
    <property type="entry name" value="BIFUNCTIONAL POLYMYXIN RESISTANCE PROTEIN ARNA"/>
    <property type="match status" value="1"/>
</dbReference>
<evidence type="ECO:0000313" key="3">
    <source>
        <dbReference type="Proteomes" id="UP000825483"/>
    </source>
</evidence>
<organism evidence="2 3">
    <name type="scientific">Prevotella lacticifex</name>
    <dbReference type="NCBI Taxonomy" id="2854755"/>
    <lineage>
        <taxon>Bacteria</taxon>
        <taxon>Pseudomonadati</taxon>
        <taxon>Bacteroidota</taxon>
        <taxon>Bacteroidia</taxon>
        <taxon>Bacteroidales</taxon>
        <taxon>Prevotellaceae</taxon>
        <taxon>Prevotella</taxon>
    </lineage>
</organism>
<dbReference type="Pfam" id="PF01370">
    <property type="entry name" value="Epimerase"/>
    <property type="match status" value="1"/>
</dbReference>
<feature type="domain" description="NAD-dependent epimerase/dehydratase" evidence="1">
    <location>
        <begin position="5"/>
        <end position="250"/>
    </location>
</feature>
<dbReference type="RefSeq" id="WP_223929776.1">
    <property type="nucleotide sequence ID" value="NZ_BPTU01000003.1"/>
</dbReference>
<dbReference type="InterPro" id="IPR036291">
    <property type="entry name" value="NAD(P)-bd_dom_sf"/>
</dbReference>
<name>A0A9R1CVG4_9BACT</name>
<reference evidence="2" key="1">
    <citation type="journal article" date="2022" name="Int. J. Syst. Evol. Microbiol.">
        <title>Prevotella lacticifex sp. nov., isolated from the rumen of cows.</title>
        <authorList>
            <person name="Shinkai T."/>
            <person name="Ikeyama N."/>
            <person name="Kumagai M."/>
            <person name="Ohmori H."/>
            <person name="Sakamoto M."/>
            <person name="Ohkuma M."/>
            <person name="Mitsumori M."/>
        </authorList>
    </citation>
    <scope>NUCLEOTIDE SEQUENCE</scope>
    <source>
        <strain evidence="2">R5076</strain>
    </source>
</reference>
<dbReference type="Proteomes" id="UP000825483">
    <property type="component" value="Unassembled WGS sequence"/>
</dbReference>
<sequence>MRKKIIIFGATGNVGSYLFKYATEFFDSNEFEVIASGRRETDFFTKRGYEYYSVDVTKPEDFDKLPTENVYAVMDLAAEIPSYMSNYDARKYLNSIVMGGYNVLEYCRKNHVDRILYTQTVFDISLYDHKILKPDLKPNFSYKGDHAMYVIAKNTMLEMMKHYHAQYGLKKFVFRFPTIYSYSPYPYYFPNGVKTKRPVYQMIEKAMKGEPIEVYGDGTYSKDMVHVYDCAQELCKAVLANVDGGVYNVGTGIPVTIKEQIETIIEVFSPKDHPSEIVMRPDKVCGGGFLMDIENAKRDLGYQPKYSCKDLFEDYKKEMAVKRFAELRLKYLPFIDVKGYIR</sequence>